<accession>G7YSH0</accession>
<keyword evidence="2" id="KW-1185">Reference proteome</keyword>
<reference evidence="1" key="1">
    <citation type="journal article" date="2011" name="Genome Biol.">
        <title>The draft genome of the carcinogenic human liver fluke Clonorchis sinensis.</title>
        <authorList>
            <person name="Wang X."/>
            <person name="Chen W."/>
            <person name="Huang Y."/>
            <person name="Sun J."/>
            <person name="Men J."/>
            <person name="Liu H."/>
            <person name="Luo F."/>
            <person name="Guo L."/>
            <person name="Lv X."/>
            <person name="Deng C."/>
            <person name="Zhou C."/>
            <person name="Fan Y."/>
            <person name="Li X."/>
            <person name="Huang L."/>
            <person name="Hu Y."/>
            <person name="Liang C."/>
            <person name="Hu X."/>
            <person name="Xu J."/>
            <person name="Yu X."/>
        </authorList>
    </citation>
    <scope>NUCLEOTIDE SEQUENCE [LARGE SCALE GENOMIC DNA]</scope>
    <source>
        <strain evidence="1">Henan</strain>
    </source>
</reference>
<dbReference type="AlphaFoldDB" id="G7YSH0"/>
<reference key="2">
    <citation type="submission" date="2011-10" db="EMBL/GenBank/DDBJ databases">
        <title>The genome and transcriptome sequence of Clonorchis sinensis provide insights into the carcinogenic liver fluke.</title>
        <authorList>
            <person name="Wang X."/>
            <person name="Huang Y."/>
            <person name="Chen W."/>
            <person name="Liu H."/>
            <person name="Guo L."/>
            <person name="Chen Y."/>
            <person name="Luo F."/>
            <person name="Zhou W."/>
            <person name="Sun J."/>
            <person name="Mao Q."/>
            <person name="Liang P."/>
            <person name="Zhou C."/>
            <person name="Tian Y."/>
            <person name="Men J."/>
            <person name="Lv X."/>
            <person name="Huang L."/>
            <person name="Zhou J."/>
            <person name="Hu Y."/>
            <person name="Li R."/>
            <person name="Zhang F."/>
            <person name="Lei H."/>
            <person name="Li X."/>
            <person name="Hu X."/>
            <person name="Liang C."/>
            <person name="Xu J."/>
            <person name="Wu Z."/>
            <person name="Yu X."/>
        </authorList>
    </citation>
    <scope>NUCLEOTIDE SEQUENCE</scope>
    <source>
        <strain>Henan</strain>
    </source>
</reference>
<organism evidence="1 2">
    <name type="scientific">Clonorchis sinensis</name>
    <name type="common">Chinese liver fluke</name>
    <dbReference type="NCBI Taxonomy" id="79923"/>
    <lineage>
        <taxon>Eukaryota</taxon>
        <taxon>Metazoa</taxon>
        <taxon>Spiralia</taxon>
        <taxon>Lophotrochozoa</taxon>
        <taxon>Platyhelminthes</taxon>
        <taxon>Trematoda</taxon>
        <taxon>Digenea</taxon>
        <taxon>Opisthorchiida</taxon>
        <taxon>Opisthorchiata</taxon>
        <taxon>Opisthorchiidae</taxon>
        <taxon>Clonorchis</taxon>
    </lineage>
</organism>
<protein>
    <submittedName>
        <fullName evidence="1">Uncharacterized protein</fullName>
    </submittedName>
</protein>
<dbReference type="Proteomes" id="UP000008909">
    <property type="component" value="Unassembled WGS sequence"/>
</dbReference>
<gene>
    <name evidence="1" type="ORF">CLF_109321</name>
</gene>
<dbReference type="EMBL" id="DF144109">
    <property type="protein sequence ID" value="GAA55900.1"/>
    <property type="molecule type" value="Genomic_DNA"/>
</dbReference>
<name>G7YSH0_CLOSI</name>
<evidence type="ECO:0000313" key="1">
    <source>
        <dbReference type="EMBL" id="GAA55900.1"/>
    </source>
</evidence>
<evidence type="ECO:0000313" key="2">
    <source>
        <dbReference type="Proteomes" id="UP000008909"/>
    </source>
</evidence>
<sequence length="198" mass="22265">MDCESMFDLVAIGVSKCRNNMTKPLNRKENDNVLNSECLSQGRNTFKTKESDAAQKAPAVRSRIRNETVISYSLRPRVRPTFCSRADHRLRQVNQHCTGSEHVDEAWQMVEGAMLEAFSAVCLTYSIRLQNHWMSSGSLSMIDARKAIPADNEYNDARTSRKRQIGGSVAFLICPPRSAVGIPDRLTIYTDTAHFGDH</sequence>
<proteinExistence type="predicted"/>